<evidence type="ECO:0000313" key="2">
    <source>
        <dbReference type="Proteomes" id="UP001054821"/>
    </source>
</evidence>
<protein>
    <submittedName>
        <fullName evidence="1">Uncharacterized protein</fullName>
    </submittedName>
</protein>
<accession>A0AAD5F5C1</accession>
<keyword evidence="2" id="KW-1185">Reference proteome</keyword>
<gene>
    <name evidence="1" type="ORF">L3X38_006569</name>
</gene>
<evidence type="ECO:0000313" key="1">
    <source>
        <dbReference type="EMBL" id="KAI5353675.1"/>
    </source>
</evidence>
<dbReference type="AlphaFoldDB" id="A0AAD5F5C1"/>
<dbReference type="Proteomes" id="UP001054821">
    <property type="component" value="Chromosome 1"/>
</dbReference>
<sequence>MPFQTHHEVPPNCFETVSFINNAPHVLGTPEPCGARNATHANQRSPEACEDCGSDRSGISEACEDCGSDISGISEACEDGIDGISGIDGCHTPDRLRRSRILSALGLATFSLARTVLFLGAHEATSQGGHSSWDCSSLQLA</sequence>
<name>A0AAD5F5C1_PRUDU</name>
<comment type="caution">
    <text evidence="1">The sequence shown here is derived from an EMBL/GenBank/DDBJ whole genome shotgun (WGS) entry which is preliminary data.</text>
</comment>
<proteinExistence type="predicted"/>
<organism evidence="1 2">
    <name type="scientific">Prunus dulcis</name>
    <name type="common">Almond</name>
    <name type="synonym">Amygdalus dulcis</name>
    <dbReference type="NCBI Taxonomy" id="3755"/>
    <lineage>
        <taxon>Eukaryota</taxon>
        <taxon>Viridiplantae</taxon>
        <taxon>Streptophyta</taxon>
        <taxon>Embryophyta</taxon>
        <taxon>Tracheophyta</taxon>
        <taxon>Spermatophyta</taxon>
        <taxon>Magnoliopsida</taxon>
        <taxon>eudicotyledons</taxon>
        <taxon>Gunneridae</taxon>
        <taxon>Pentapetalae</taxon>
        <taxon>rosids</taxon>
        <taxon>fabids</taxon>
        <taxon>Rosales</taxon>
        <taxon>Rosaceae</taxon>
        <taxon>Amygdaloideae</taxon>
        <taxon>Amygdaleae</taxon>
        <taxon>Prunus</taxon>
    </lineage>
</organism>
<dbReference type="EMBL" id="JAJFAZ020000001">
    <property type="protein sequence ID" value="KAI5353675.1"/>
    <property type="molecule type" value="Genomic_DNA"/>
</dbReference>
<reference evidence="1 2" key="1">
    <citation type="journal article" date="2022" name="G3 (Bethesda)">
        <title>Whole-genome sequence and methylome profiling of the almond [Prunus dulcis (Mill.) D.A. Webb] cultivar 'Nonpareil'.</title>
        <authorList>
            <person name="D'Amico-Willman K.M."/>
            <person name="Ouma W.Z."/>
            <person name="Meulia T."/>
            <person name="Sideli G.M."/>
            <person name="Gradziel T.M."/>
            <person name="Fresnedo-Ramirez J."/>
        </authorList>
    </citation>
    <scope>NUCLEOTIDE SEQUENCE [LARGE SCALE GENOMIC DNA]</scope>
    <source>
        <strain evidence="1">Clone GOH B32 T37-40</strain>
    </source>
</reference>